<dbReference type="Pfam" id="PF18989">
    <property type="entry name" value="DUF5722"/>
    <property type="match status" value="1"/>
</dbReference>
<evidence type="ECO:0000259" key="2">
    <source>
        <dbReference type="Pfam" id="PF18989"/>
    </source>
</evidence>
<dbReference type="EMBL" id="CP001810">
    <property type="protein sequence ID" value="ADL35011.1"/>
    <property type="molecule type" value="Genomic_DNA"/>
</dbReference>
<dbReference type="InterPro" id="IPR017853">
    <property type="entry name" value="GH"/>
</dbReference>
<dbReference type="SUPFAM" id="SSF51445">
    <property type="entry name" value="(Trans)glycosidases"/>
    <property type="match status" value="1"/>
</dbReference>
<evidence type="ECO:0000313" key="4">
    <source>
        <dbReference type="Proteomes" id="UP000001299"/>
    </source>
</evidence>
<dbReference type="STRING" id="515622.bpr_I2278"/>
<feature type="domain" description="DUF5722" evidence="2">
    <location>
        <begin position="250"/>
        <end position="625"/>
    </location>
</feature>
<keyword evidence="1" id="KW-1133">Transmembrane helix</keyword>
<dbReference type="KEGG" id="bpb:bpr_I2278"/>
<dbReference type="eggNOG" id="ENOG502Z89I">
    <property type="taxonomic scope" value="Bacteria"/>
</dbReference>
<evidence type="ECO:0000256" key="1">
    <source>
        <dbReference type="SAM" id="Phobius"/>
    </source>
</evidence>
<dbReference type="Proteomes" id="UP000001299">
    <property type="component" value="Chromosome 1"/>
</dbReference>
<evidence type="ECO:0000313" key="3">
    <source>
        <dbReference type="EMBL" id="ADL35011.1"/>
    </source>
</evidence>
<proteinExistence type="predicted"/>
<name>E0RY56_BUTPB</name>
<feature type="transmembrane region" description="Helical" evidence="1">
    <location>
        <begin position="20"/>
        <end position="43"/>
    </location>
</feature>
<keyword evidence="4" id="KW-1185">Reference proteome</keyword>
<dbReference type="HOGENOM" id="CLU_021846_2_0_9"/>
<dbReference type="RefSeq" id="WP_013281664.1">
    <property type="nucleotide sequence ID" value="NC_014387.1"/>
</dbReference>
<accession>E0RY56</accession>
<dbReference type="Gene3D" id="3.20.20.80">
    <property type="entry name" value="Glycosidases"/>
    <property type="match status" value="1"/>
</dbReference>
<keyword evidence="1" id="KW-0472">Membrane</keyword>
<keyword evidence="1" id="KW-0812">Transmembrane</keyword>
<dbReference type="AlphaFoldDB" id="E0RY56"/>
<gene>
    <name evidence="3" type="ordered locus">bpr_I2278</name>
</gene>
<protein>
    <recommendedName>
        <fullName evidence="2">DUF5722 domain-containing protein</fullName>
    </recommendedName>
</protein>
<reference evidence="3 4" key="1">
    <citation type="journal article" date="2010" name="PLoS ONE">
        <title>The glycobiome of the rumen bacterium Butyrivibrio proteoclasticus B316(T) highlights adaptation to a polysaccharide-rich environment.</title>
        <authorList>
            <person name="Kelly W.J."/>
            <person name="Leahy S.C."/>
            <person name="Altermann E."/>
            <person name="Yeoman C.J."/>
            <person name="Dunne J.C."/>
            <person name="Kong Z."/>
            <person name="Pacheco D.M."/>
            <person name="Li D."/>
            <person name="Noel S.J."/>
            <person name="Moon C.D."/>
            <person name="Cookson A.L."/>
            <person name="Attwood G.T."/>
        </authorList>
    </citation>
    <scope>NUCLEOTIDE SEQUENCE [LARGE SCALE GENOMIC DNA]</scope>
    <source>
        <strain evidence="4">ATCC 51982 / DSM 14932 / B316</strain>
    </source>
</reference>
<dbReference type="InterPro" id="IPR043780">
    <property type="entry name" value="DUF5722"/>
</dbReference>
<organism evidence="3 4">
    <name type="scientific">Butyrivibrio proteoclasticus (strain ATCC 51982 / DSM 14932 / B316)</name>
    <name type="common">Clostridium proteoclasticum</name>
    <dbReference type="NCBI Taxonomy" id="515622"/>
    <lineage>
        <taxon>Bacteria</taxon>
        <taxon>Bacillati</taxon>
        <taxon>Bacillota</taxon>
        <taxon>Clostridia</taxon>
        <taxon>Lachnospirales</taxon>
        <taxon>Lachnospiraceae</taxon>
        <taxon>Butyrivibrio</taxon>
    </lineage>
</organism>
<sequence>MAKKKKMHTGAKARKNRRLVILSSIVAGLATVFVIGTIIYVIFGMDDGSAGEIAQTGMSEEGLAVLDSSQDSSVMDPFTGMAITAASVEKIDTESQESEYINQDIVDAIVSGGKSVSKALSGRPATVEMTDENRSTFASIDSCLIENSSKVTVAVTSDGIPKSDDKYYYLFEEKIYEDSIGEDAEPLSKIYKGDDTSFTINLNKGDSSSKLFSKFTVAVKLDGEYVSIAHPKFITNPEACAGYSYGGMSHKSIKGILPDPLRIGELPDLGVSYCTYNIPLSHILSTSGGIAYTYGGVTYHFKQGAIETYDYLFKRLNGMGIDVAAIVLNDASTAAFPEITHPDARHGSTAPYYMFNAVNDGGVKACAAIGSFLANRYSGSGHGNVSMWIIANEVNARREYNYMPFVDVNTYSNAFADAFRVFYNAIKSQNSAAKVYWSIDQRWTYNTQKTGDYDAKDVLDIFTATISEYGNIDWGLAAHPYSFPNENTPFWKPTKYTNHTVSTPVISMDNLEVLTNYMQRDEMRDTSGNVRSIILSEIGYSSTSGETMQAAAFAYAYTKMEKNGYIDALMFSRQTDASDEIAALGLALGLQTTGGHHKYIYNVFKYIDTDKRNEVVSFAYDIVGTKF</sequence>